<protein>
    <recommendedName>
        <fullName evidence="3">LysM domain-containing protein</fullName>
    </recommendedName>
</protein>
<reference evidence="4" key="1">
    <citation type="submission" date="2021-02" db="EMBL/GenBank/DDBJ databases">
        <title>First Annotated Genome of the Yellow-green Alga Tribonema minus.</title>
        <authorList>
            <person name="Mahan K.M."/>
        </authorList>
    </citation>
    <scope>NUCLEOTIDE SEQUENCE</scope>
    <source>
        <strain evidence="4">UTEX B ZZ1240</strain>
    </source>
</reference>
<sequence length="486" mass="53134">MKRLAWHCLSLPTWLKVLQSQWWTNAAQVMPHLRVSLGLIAAQAQNLIFKMGFTVITLQEALQLDSQTRRAASSHPQALHRHAASVPHHALDGVDKSKEIGFVAAQIHRLIFKKTLGKKNGKKKHAAAASPLHCERYALFRVGDTVELLARKFGMEGTSELQLLNAHLDFDQAITVGTPLCVVGSATAVGTQHGQRLAASITYATVPGADTCHSIATNATPYLGLALLLLMNPGLDCSTLPTESATIYLPGGSIIGTEPVQPPADQDCLLGSWGNWSECTSIGRKTRYRSTYQEKRGNGAECSGATIATSTCEPGAGGSGRTRQRRALRGSRQKDTERRGLLEPNQCPAGYDGCSVPDGLVYYQLFNAPCNLHDICYSCNEHAGWEFATHEYCDAMFAGKMYAQCDRYWTQWYQMFDLMYCKATADTYVIAVSFAGDLSYENSNSALIDDGCYWLPDSPEVNNVLDAGFDPQLAGCPCEGRSCEYQ</sequence>
<evidence type="ECO:0000313" key="4">
    <source>
        <dbReference type="EMBL" id="KAG5177157.1"/>
    </source>
</evidence>
<dbReference type="Pfam" id="PF01476">
    <property type="entry name" value="LysM"/>
    <property type="match status" value="1"/>
</dbReference>
<dbReference type="EMBL" id="JAFCMP010000528">
    <property type="protein sequence ID" value="KAG5177157.1"/>
    <property type="molecule type" value="Genomic_DNA"/>
</dbReference>
<dbReference type="InterPro" id="IPR018392">
    <property type="entry name" value="LysM"/>
</dbReference>
<dbReference type="AlphaFoldDB" id="A0A835YNP3"/>
<dbReference type="SUPFAM" id="SSF82895">
    <property type="entry name" value="TSP-1 type 1 repeat"/>
    <property type="match status" value="1"/>
</dbReference>
<evidence type="ECO:0000313" key="5">
    <source>
        <dbReference type="Proteomes" id="UP000664859"/>
    </source>
</evidence>
<dbReference type="OrthoDB" id="10043382at2759"/>
<dbReference type="InterPro" id="IPR038875">
    <property type="entry name" value="PLA2_conodipine-like"/>
</dbReference>
<dbReference type="GO" id="GO:0004623">
    <property type="term" value="F:phospholipase A2 activity"/>
    <property type="evidence" value="ECO:0007669"/>
    <property type="project" value="InterPro"/>
</dbReference>
<name>A0A835YNP3_9STRA</name>
<dbReference type="GO" id="GO:0006644">
    <property type="term" value="P:phospholipid metabolic process"/>
    <property type="evidence" value="ECO:0007669"/>
    <property type="project" value="InterPro"/>
</dbReference>
<dbReference type="PANTHER" id="PTHR37687:SF1">
    <property type="entry name" value="AGAP006772-PA"/>
    <property type="match status" value="1"/>
</dbReference>
<dbReference type="InterPro" id="IPR036383">
    <property type="entry name" value="TSP1_rpt_sf"/>
</dbReference>
<dbReference type="Gene3D" id="2.20.100.10">
    <property type="entry name" value="Thrombospondin type-1 (TSP1) repeat"/>
    <property type="match status" value="1"/>
</dbReference>
<keyword evidence="5" id="KW-1185">Reference proteome</keyword>
<feature type="region of interest" description="Disordered" evidence="1">
    <location>
        <begin position="313"/>
        <end position="339"/>
    </location>
</feature>
<feature type="chain" id="PRO_5032619601" description="LysM domain-containing protein" evidence="2">
    <location>
        <begin position="21"/>
        <end position="486"/>
    </location>
</feature>
<accession>A0A835YNP3</accession>
<dbReference type="Proteomes" id="UP000664859">
    <property type="component" value="Unassembled WGS sequence"/>
</dbReference>
<organism evidence="4 5">
    <name type="scientific">Tribonema minus</name>
    <dbReference type="NCBI Taxonomy" id="303371"/>
    <lineage>
        <taxon>Eukaryota</taxon>
        <taxon>Sar</taxon>
        <taxon>Stramenopiles</taxon>
        <taxon>Ochrophyta</taxon>
        <taxon>PX clade</taxon>
        <taxon>Xanthophyceae</taxon>
        <taxon>Tribonematales</taxon>
        <taxon>Tribonemataceae</taxon>
        <taxon>Tribonema</taxon>
    </lineage>
</organism>
<dbReference type="SUPFAM" id="SSF48619">
    <property type="entry name" value="Phospholipase A2, PLA2"/>
    <property type="match status" value="1"/>
</dbReference>
<feature type="compositionally biased region" description="Basic residues" evidence="1">
    <location>
        <begin position="322"/>
        <end position="331"/>
    </location>
</feature>
<dbReference type="PANTHER" id="PTHR37687">
    <property type="entry name" value="AGAP006772-PA"/>
    <property type="match status" value="1"/>
</dbReference>
<proteinExistence type="predicted"/>
<dbReference type="InterPro" id="IPR000884">
    <property type="entry name" value="TSP1_rpt"/>
</dbReference>
<dbReference type="PROSITE" id="PS50092">
    <property type="entry name" value="TSP1"/>
    <property type="match status" value="1"/>
</dbReference>
<evidence type="ECO:0000256" key="2">
    <source>
        <dbReference type="SAM" id="SignalP"/>
    </source>
</evidence>
<feature type="signal peptide" evidence="2">
    <location>
        <begin position="1"/>
        <end position="20"/>
    </location>
</feature>
<evidence type="ECO:0000256" key="1">
    <source>
        <dbReference type="SAM" id="MobiDB-lite"/>
    </source>
</evidence>
<comment type="caution">
    <text evidence="4">The sequence shown here is derived from an EMBL/GenBank/DDBJ whole genome shotgun (WGS) entry which is preliminary data.</text>
</comment>
<dbReference type="PROSITE" id="PS51782">
    <property type="entry name" value="LYSM"/>
    <property type="match status" value="1"/>
</dbReference>
<dbReference type="InterPro" id="IPR036444">
    <property type="entry name" value="PLipase_A2_dom_sf"/>
</dbReference>
<keyword evidence="2" id="KW-0732">Signal</keyword>
<evidence type="ECO:0000259" key="3">
    <source>
        <dbReference type="PROSITE" id="PS51782"/>
    </source>
</evidence>
<dbReference type="GO" id="GO:0050482">
    <property type="term" value="P:arachidonate secretion"/>
    <property type="evidence" value="ECO:0007669"/>
    <property type="project" value="InterPro"/>
</dbReference>
<gene>
    <name evidence="4" type="ORF">JKP88DRAFT_265119</name>
</gene>
<feature type="domain" description="LysM" evidence="3">
    <location>
        <begin position="136"/>
        <end position="182"/>
    </location>
</feature>
<dbReference type="Gene3D" id="1.20.90.10">
    <property type="entry name" value="Phospholipase A2 domain"/>
    <property type="match status" value="1"/>
</dbReference>